<accession>A0A8X8AE55</accession>
<dbReference type="Gene3D" id="2.170.150.80">
    <property type="entry name" value="NAC domain"/>
    <property type="match status" value="1"/>
</dbReference>
<feature type="region of interest" description="Disordered" evidence="6">
    <location>
        <begin position="190"/>
        <end position="215"/>
    </location>
</feature>
<dbReference type="AlphaFoldDB" id="A0A8X8AE55"/>
<evidence type="ECO:0000259" key="7">
    <source>
        <dbReference type="PROSITE" id="PS51005"/>
    </source>
</evidence>
<dbReference type="GO" id="GO:0006355">
    <property type="term" value="P:regulation of DNA-templated transcription"/>
    <property type="evidence" value="ECO:0007669"/>
    <property type="project" value="InterPro"/>
</dbReference>
<evidence type="ECO:0000256" key="5">
    <source>
        <dbReference type="ARBA" id="ARBA00023242"/>
    </source>
</evidence>
<feature type="region of interest" description="Disordered" evidence="6">
    <location>
        <begin position="237"/>
        <end position="267"/>
    </location>
</feature>
<keyword evidence="5" id="KW-0539">Nucleus</keyword>
<keyword evidence="3" id="KW-0238">DNA-binding</keyword>
<protein>
    <recommendedName>
        <fullName evidence="7">NAC domain-containing protein</fullName>
    </recommendedName>
</protein>
<feature type="region of interest" description="Disordered" evidence="6">
    <location>
        <begin position="436"/>
        <end position="460"/>
    </location>
</feature>
<keyword evidence="2" id="KW-0805">Transcription regulation</keyword>
<dbReference type="PANTHER" id="PTHR31989">
    <property type="entry name" value="NAC DOMAIN-CONTAINING PROTEIN 82-RELATED"/>
    <property type="match status" value="1"/>
</dbReference>
<dbReference type="Pfam" id="PF02365">
    <property type="entry name" value="NAM"/>
    <property type="match status" value="1"/>
</dbReference>
<evidence type="ECO:0000256" key="3">
    <source>
        <dbReference type="ARBA" id="ARBA00023125"/>
    </source>
</evidence>
<comment type="subcellular location">
    <subcellularLocation>
        <location evidence="1">Nucleus</location>
    </subcellularLocation>
</comment>
<name>A0A8X8AE55_POPTO</name>
<sequence length="519" mass="57861">MAFFPFFPVLGSGMNSKIQSVMENPTDGMPSAPAVGYRFRPTDEELISNYLKLKLLGVDLEDLLIIAEIKVCNHEPWDLPVRSKIKSDDAVWYFFCPRDLKYSNSRRSNRRTKAGFWKPTGKTINVKAKRNKEVIGTKKTLVFYRSASPKAERTAWIIHEYEVFVSDSRLSNLGGYVLCKLKKKLDEKTSKGVPKNHTASTSGFEAEPSCSMASDFENPNRSELTMNSACVESESSHRLASEFENPNSNELPTEVSESSYFSTTNNQNPNELMSNLAYDGTGLHHSMATNFGNPNSDELISSSSYDGSGLVHSMSSNYEIQYPNELIFNSAYDGSGLFHSMTSNYEIQYPNELIVNSAYNGSEQSHYMASNSENQNLMETTYVSPYENCFTASDLEDPLSPLQLEGETGPSMEMPFQFPNCLLDFDFENQNIDKETDITAPDEGERSSPTVMPLDLENRNPQGKIDMSTLEEGGLCCLMASPENSPADDSLPEFPQLSPELLAEVEAFLELGDSLNPLP</sequence>
<dbReference type="InterPro" id="IPR003441">
    <property type="entry name" value="NAC-dom"/>
</dbReference>
<evidence type="ECO:0000256" key="1">
    <source>
        <dbReference type="ARBA" id="ARBA00004123"/>
    </source>
</evidence>
<organism evidence="8 9">
    <name type="scientific">Populus tomentosa</name>
    <name type="common">Chinese white poplar</name>
    <dbReference type="NCBI Taxonomy" id="118781"/>
    <lineage>
        <taxon>Eukaryota</taxon>
        <taxon>Viridiplantae</taxon>
        <taxon>Streptophyta</taxon>
        <taxon>Embryophyta</taxon>
        <taxon>Tracheophyta</taxon>
        <taxon>Spermatophyta</taxon>
        <taxon>Magnoliopsida</taxon>
        <taxon>eudicotyledons</taxon>
        <taxon>Gunneridae</taxon>
        <taxon>Pentapetalae</taxon>
        <taxon>rosids</taxon>
        <taxon>fabids</taxon>
        <taxon>Malpighiales</taxon>
        <taxon>Salicaceae</taxon>
        <taxon>Saliceae</taxon>
        <taxon>Populus</taxon>
    </lineage>
</organism>
<evidence type="ECO:0000313" key="9">
    <source>
        <dbReference type="Proteomes" id="UP000886885"/>
    </source>
</evidence>
<evidence type="ECO:0000256" key="4">
    <source>
        <dbReference type="ARBA" id="ARBA00023163"/>
    </source>
</evidence>
<dbReference type="GO" id="GO:0003677">
    <property type="term" value="F:DNA binding"/>
    <property type="evidence" value="ECO:0007669"/>
    <property type="project" value="UniProtKB-KW"/>
</dbReference>
<dbReference type="GO" id="GO:0005634">
    <property type="term" value="C:nucleus"/>
    <property type="evidence" value="ECO:0007669"/>
    <property type="project" value="UniProtKB-SubCell"/>
</dbReference>
<dbReference type="InterPro" id="IPR036093">
    <property type="entry name" value="NAC_dom_sf"/>
</dbReference>
<dbReference type="SUPFAM" id="SSF101941">
    <property type="entry name" value="NAC domain"/>
    <property type="match status" value="1"/>
</dbReference>
<evidence type="ECO:0000313" key="8">
    <source>
        <dbReference type="EMBL" id="KAG6784937.1"/>
    </source>
</evidence>
<dbReference type="EMBL" id="JAAWWB010000004">
    <property type="protein sequence ID" value="KAG6784937.1"/>
    <property type="molecule type" value="Genomic_DNA"/>
</dbReference>
<evidence type="ECO:0000256" key="6">
    <source>
        <dbReference type="SAM" id="MobiDB-lite"/>
    </source>
</evidence>
<keyword evidence="4" id="KW-0804">Transcription</keyword>
<dbReference type="Proteomes" id="UP000886885">
    <property type="component" value="Chromosome 2D"/>
</dbReference>
<proteinExistence type="predicted"/>
<dbReference type="OrthoDB" id="829006at2759"/>
<keyword evidence="9" id="KW-1185">Reference proteome</keyword>
<reference evidence="8" key="1">
    <citation type="journal article" date="2020" name="bioRxiv">
        <title>Hybrid origin of Populus tomentosa Carr. identified through genome sequencing and phylogenomic analysis.</title>
        <authorList>
            <person name="An X."/>
            <person name="Gao K."/>
            <person name="Chen Z."/>
            <person name="Li J."/>
            <person name="Yang X."/>
            <person name="Yang X."/>
            <person name="Zhou J."/>
            <person name="Guo T."/>
            <person name="Zhao T."/>
            <person name="Huang S."/>
            <person name="Miao D."/>
            <person name="Khan W.U."/>
            <person name="Rao P."/>
            <person name="Ye M."/>
            <person name="Lei B."/>
            <person name="Liao W."/>
            <person name="Wang J."/>
            <person name="Ji L."/>
            <person name="Li Y."/>
            <person name="Guo B."/>
            <person name="Mustafa N.S."/>
            <person name="Li S."/>
            <person name="Yun Q."/>
            <person name="Keller S.R."/>
            <person name="Mao J."/>
            <person name="Zhang R."/>
            <person name="Strauss S.H."/>
        </authorList>
    </citation>
    <scope>NUCLEOTIDE SEQUENCE</scope>
    <source>
        <strain evidence="8">GM15</strain>
        <tissue evidence="8">Leaf</tissue>
    </source>
</reference>
<feature type="domain" description="NAC" evidence="7">
    <location>
        <begin position="33"/>
        <end position="184"/>
    </location>
</feature>
<dbReference type="PROSITE" id="PS51005">
    <property type="entry name" value="NAC"/>
    <property type="match status" value="1"/>
</dbReference>
<feature type="compositionally biased region" description="Polar residues" evidence="6">
    <location>
        <begin position="244"/>
        <end position="267"/>
    </location>
</feature>
<gene>
    <name evidence="8" type="ORF">POTOM_010651</name>
</gene>
<evidence type="ECO:0000256" key="2">
    <source>
        <dbReference type="ARBA" id="ARBA00023015"/>
    </source>
</evidence>
<comment type="caution">
    <text evidence="8">The sequence shown here is derived from an EMBL/GenBank/DDBJ whole genome shotgun (WGS) entry which is preliminary data.</text>
</comment>